<name>A0AAP0Q5T8_9MAGN</name>
<feature type="region of interest" description="Disordered" evidence="1">
    <location>
        <begin position="1"/>
        <end position="32"/>
    </location>
</feature>
<organism evidence="2 3">
    <name type="scientific">Stephania yunnanensis</name>
    <dbReference type="NCBI Taxonomy" id="152371"/>
    <lineage>
        <taxon>Eukaryota</taxon>
        <taxon>Viridiplantae</taxon>
        <taxon>Streptophyta</taxon>
        <taxon>Embryophyta</taxon>
        <taxon>Tracheophyta</taxon>
        <taxon>Spermatophyta</taxon>
        <taxon>Magnoliopsida</taxon>
        <taxon>Ranunculales</taxon>
        <taxon>Menispermaceae</taxon>
        <taxon>Menispermoideae</taxon>
        <taxon>Cissampelideae</taxon>
        <taxon>Stephania</taxon>
    </lineage>
</organism>
<dbReference type="Proteomes" id="UP001420932">
    <property type="component" value="Unassembled WGS sequence"/>
</dbReference>
<keyword evidence="3" id="KW-1185">Reference proteome</keyword>
<evidence type="ECO:0000313" key="3">
    <source>
        <dbReference type="Proteomes" id="UP001420932"/>
    </source>
</evidence>
<gene>
    <name evidence="2" type="ORF">Syun_000957</name>
</gene>
<reference evidence="2 3" key="1">
    <citation type="submission" date="2024-01" db="EMBL/GenBank/DDBJ databases">
        <title>Genome assemblies of Stephania.</title>
        <authorList>
            <person name="Yang L."/>
        </authorList>
    </citation>
    <scope>NUCLEOTIDE SEQUENCE [LARGE SCALE GENOMIC DNA]</scope>
    <source>
        <strain evidence="2">YNDBR</strain>
        <tissue evidence="2">Leaf</tissue>
    </source>
</reference>
<dbReference type="EMBL" id="JBBNAF010000001">
    <property type="protein sequence ID" value="KAK9168817.1"/>
    <property type="molecule type" value="Genomic_DNA"/>
</dbReference>
<sequence>MEDSEEAPNQSEREQNESTADEAHSLAKEDRFVAKEVRPIIEDVCPVAKDVRHVVEEVNEDTKVDNWTETTKKLEIFQTELDIVIAQDEDEENEMKNEVILEKMEELKKENDEDQPLVLVKPPTSHSYLLNFTRGGSRGAFANFLHYRPNFDLDDHDAVESFMLELLNELPSLNEGVHVALPKAIDPPFVVDISKGDGIT</sequence>
<evidence type="ECO:0000313" key="2">
    <source>
        <dbReference type="EMBL" id="KAK9168817.1"/>
    </source>
</evidence>
<protein>
    <submittedName>
        <fullName evidence="2">Uncharacterized protein</fullName>
    </submittedName>
</protein>
<comment type="caution">
    <text evidence="2">The sequence shown here is derived from an EMBL/GenBank/DDBJ whole genome shotgun (WGS) entry which is preliminary data.</text>
</comment>
<dbReference type="AlphaFoldDB" id="A0AAP0Q5T8"/>
<proteinExistence type="predicted"/>
<evidence type="ECO:0000256" key="1">
    <source>
        <dbReference type="SAM" id="MobiDB-lite"/>
    </source>
</evidence>
<accession>A0AAP0Q5T8</accession>
<feature type="compositionally biased region" description="Basic and acidic residues" evidence="1">
    <location>
        <begin position="11"/>
        <end position="32"/>
    </location>
</feature>